<dbReference type="Proteomes" id="UP000789901">
    <property type="component" value="Unassembled WGS sequence"/>
</dbReference>
<evidence type="ECO:0000256" key="1">
    <source>
        <dbReference type="SAM" id="MobiDB-lite"/>
    </source>
</evidence>
<reference evidence="2 3" key="1">
    <citation type="submission" date="2021-06" db="EMBL/GenBank/DDBJ databases">
        <authorList>
            <person name="Kallberg Y."/>
            <person name="Tangrot J."/>
            <person name="Rosling A."/>
        </authorList>
    </citation>
    <scope>NUCLEOTIDE SEQUENCE [LARGE SCALE GENOMIC DNA]</scope>
    <source>
        <strain evidence="2 3">120-4 pot B 10/14</strain>
    </source>
</reference>
<feature type="compositionally biased region" description="Polar residues" evidence="1">
    <location>
        <begin position="14"/>
        <end position="24"/>
    </location>
</feature>
<organism evidence="2 3">
    <name type="scientific">Gigaspora margarita</name>
    <dbReference type="NCBI Taxonomy" id="4874"/>
    <lineage>
        <taxon>Eukaryota</taxon>
        <taxon>Fungi</taxon>
        <taxon>Fungi incertae sedis</taxon>
        <taxon>Mucoromycota</taxon>
        <taxon>Glomeromycotina</taxon>
        <taxon>Glomeromycetes</taxon>
        <taxon>Diversisporales</taxon>
        <taxon>Gigasporaceae</taxon>
        <taxon>Gigaspora</taxon>
    </lineage>
</organism>
<evidence type="ECO:0000313" key="3">
    <source>
        <dbReference type="Proteomes" id="UP000789901"/>
    </source>
</evidence>
<proteinExistence type="predicted"/>
<feature type="compositionally biased region" description="Basic and acidic residues" evidence="1">
    <location>
        <begin position="1"/>
        <end position="11"/>
    </location>
</feature>
<gene>
    <name evidence="2" type="ORF">GMARGA_LOCUS6294</name>
</gene>
<keyword evidence="3" id="KW-1185">Reference proteome</keyword>
<comment type="caution">
    <text evidence="2">The sequence shown here is derived from an EMBL/GenBank/DDBJ whole genome shotgun (WGS) entry which is preliminary data.</text>
</comment>
<dbReference type="EMBL" id="CAJVQB010002827">
    <property type="protein sequence ID" value="CAG8588528.1"/>
    <property type="molecule type" value="Genomic_DNA"/>
</dbReference>
<sequence>MSVPDHKELKHLSVPSQTASSNSTFNSESLLYLLLLTSVQDSKHSE</sequence>
<name>A0ABN7UG44_GIGMA</name>
<evidence type="ECO:0000313" key="2">
    <source>
        <dbReference type="EMBL" id="CAG8588528.1"/>
    </source>
</evidence>
<feature type="region of interest" description="Disordered" evidence="1">
    <location>
        <begin position="1"/>
        <end position="24"/>
    </location>
</feature>
<protein>
    <submittedName>
        <fullName evidence="2">27127_t:CDS:1</fullName>
    </submittedName>
</protein>
<accession>A0ABN7UG44</accession>